<dbReference type="Proteomes" id="UP001499984">
    <property type="component" value="Unassembled WGS sequence"/>
</dbReference>
<evidence type="ECO:0000313" key="3">
    <source>
        <dbReference type="Proteomes" id="UP001499984"/>
    </source>
</evidence>
<comment type="caution">
    <text evidence="2">The sequence shown here is derived from an EMBL/GenBank/DDBJ whole genome shotgun (WGS) entry which is preliminary data.</text>
</comment>
<dbReference type="InterPro" id="IPR002611">
    <property type="entry name" value="IstB_ATP-bd"/>
</dbReference>
<organism evidence="2 3">
    <name type="scientific">Streptomyces shaanxiensis</name>
    <dbReference type="NCBI Taxonomy" id="653357"/>
    <lineage>
        <taxon>Bacteria</taxon>
        <taxon>Bacillati</taxon>
        <taxon>Actinomycetota</taxon>
        <taxon>Actinomycetes</taxon>
        <taxon>Kitasatosporales</taxon>
        <taxon>Streptomycetaceae</taxon>
        <taxon>Streptomyces</taxon>
    </lineage>
</organism>
<evidence type="ECO:0000313" key="2">
    <source>
        <dbReference type="EMBL" id="GAA4090498.1"/>
    </source>
</evidence>
<gene>
    <name evidence="2" type="ORF">GCM10022233_87230</name>
</gene>
<dbReference type="EMBL" id="BAAAZY010000042">
    <property type="protein sequence ID" value="GAA4090498.1"/>
    <property type="molecule type" value="Genomic_DNA"/>
</dbReference>
<dbReference type="Pfam" id="PF01695">
    <property type="entry name" value="IstB_IS21"/>
    <property type="match status" value="1"/>
</dbReference>
<protein>
    <recommendedName>
        <fullName evidence="1">IstB-like ATP-binding domain-containing protein</fullName>
    </recommendedName>
</protein>
<name>A0ABP7WJN0_9ACTN</name>
<accession>A0ABP7WJN0</accession>
<keyword evidence="3" id="KW-1185">Reference proteome</keyword>
<reference evidence="3" key="1">
    <citation type="journal article" date="2019" name="Int. J. Syst. Evol. Microbiol.">
        <title>The Global Catalogue of Microorganisms (GCM) 10K type strain sequencing project: providing services to taxonomists for standard genome sequencing and annotation.</title>
        <authorList>
            <consortium name="The Broad Institute Genomics Platform"/>
            <consortium name="The Broad Institute Genome Sequencing Center for Infectious Disease"/>
            <person name="Wu L."/>
            <person name="Ma J."/>
        </authorList>
    </citation>
    <scope>NUCLEOTIDE SEQUENCE [LARGE SCALE GENOMIC DNA]</scope>
    <source>
        <strain evidence="3">JCM 16925</strain>
    </source>
</reference>
<feature type="domain" description="IstB-like ATP-binding" evidence="1">
    <location>
        <begin position="4"/>
        <end position="43"/>
    </location>
</feature>
<proteinExistence type="predicted"/>
<evidence type="ECO:0000259" key="1">
    <source>
        <dbReference type="Pfam" id="PF01695"/>
    </source>
</evidence>
<sequence length="52" mass="5863">MRLFTGWSRTFTDPRLCAAIVGRLTFNATLIETGTESYRLARSKAKQNGKAR</sequence>